<accession>A0A5B7FC33</accession>
<dbReference type="PANTHER" id="PTHR12394:SF12">
    <property type="entry name" value="LD08195P"/>
    <property type="match status" value="1"/>
</dbReference>
<dbReference type="AlphaFoldDB" id="A0A5B7FC33"/>
<gene>
    <name evidence="4" type="primary">Fez2</name>
    <name evidence="4" type="ORF">E2C01_036702</name>
</gene>
<keyword evidence="5" id="KW-1185">Reference proteome</keyword>
<dbReference type="InterPro" id="IPR011680">
    <property type="entry name" value="FEZ"/>
</dbReference>
<comment type="caution">
    <text evidence="4">The sequence shown here is derived from an EMBL/GenBank/DDBJ whole genome shotgun (WGS) entry which is preliminary data.</text>
</comment>
<sequence length="69" mass="7689">MAKCLRLYVYLTTVIPYDVGHGPPHNPTLQILIKILTAINEDSPTVPTLLTDYILKGQCGSARVPKWHC</sequence>
<evidence type="ECO:0000313" key="5">
    <source>
        <dbReference type="Proteomes" id="UP000324222"/>
    </source>
</evidence>
<name>A0A5B7FC33_PORTR</name>
<evidence type="ECO:0000256" key="3">
    <source>
        <dbReference type="ARBA" id="ARBA00023054"/>
    </source>
</evidence>
<dbReference type="GO" id="GO:0005737">
    <property type="term" value="C:cytoplasm"/>
    <property type="evidence" value="ECO:0007669"/>
    <property type="project" value="TreeGrafter"/>
</dbReference>
<dbReference type="Proteomes" id="UP000324222">
    <property type="component" value="Unassembled WGS sequence"/>
</dbReference>
<reference evidence="4 5" key="1">
    <citation type="submission" date="2019-05" db="EMBL/GenBank/DDBJ databases">
        <title>Another draft genome of Portunus trituberculatus and its Hox gene families provides insights of decapod evolution.</title>
        <authorList>
            <person name="Jeong J.-H."/>
            <person name="Song I."/>
            <person name="Kim S."/>
            <person name="Choi T."/>
            <person name="Kim D."/>
            <person name="Ryu S."/>
            <person name="Kim W."/>
        </authorList>
    </citation>
    <scope>NUCLEOTIDE SEQUENCE [LARGE SCALE GENOMIC DNA]</scope>
    <source>
        <tissue evidence="4">Muscle</tissue>
    </source>
</reference>
<keyword evidence="2" id="KW-0597">Phosphoprotein</keyword>
<evidence type="ECO:0000256" key="2">
    <source>
        <dbReference type="ARBA" id="ARBA00022553"/>
    </source>
</evidence>
<proteinExistence type="inferred from homology"/>
<dbReference type="GO" id="GO:0030424">
    <property type="term" value="C:axon"/>
    <property type="evidence" value="ECO:0007669"/>
    <property type="project" value="TreeGrafter"/>
</dbReference>
<evidence type="ECO:0000313" key="4">
    <source>
        <dbReference type="EMBL" id="MPC43065.1"/>
    </source>
</evidence>
<dbReference type="PANTHER" id="PTHR12394">
    <property type="entry name" value="ZYGIN"/>
    <property type="match status" value="1"/>
</dbReference>
<dbReference type="EMBL" id="VSRR010005670">
    <property type="protein sequence ID" value="MPC43065.1"/>
    <property type="molecule type" value="Genomic_DNA"/>
</dbReference>
<dbReference type="OrthoDB" id="7959977at2759"/>
<organism evidence="4 5">
    <name type="scientific">Portunus trituberculatus</name>
    <name type="common">Swimming crab</name>
    <name type="synonym">Neptunus trituberculatus</name>
    <dbReference type="NCBI Taxonomy" id="210409"/>
    <lineage>
        <taxon>Eukaryota</taxon>
        <taxon>Metazoa</taxon>
        <taxon>Ecdysozoa</taxon>
        <taxon>Arthropoda</taxon>
        <taxon>Crustacea</taxon>
        <taxon>Multicrustacea</taxon>
        <taxon>Malacostraca</taxon>
        <taxon>Eumalacostraca</taxon>
        <taxon>Eucarida</taxon>
        <taxon>Decapoda</taxon>
        <taxon>Pleocyemata</taxon>
        <taxon>Brachyura</taxon>
        <taxon>Eubrachyura</taxon>
        <taxon>Portunoidea</taxon>
        <taxon>Portunidae</taxon>
        <taxon>Portuninae</taxon>
        <taxon>Portunus</taxon>
    </lineage>
</organism>
<keyword evidence="3" id="KW-0175">Coiled coil</keyword>
<evidence type="ECO:0000256" key="1">
    <source>
        <dbReference type="ARBA" id="ARBA00006788"/>
    </source>
</evidence>
<comment type="similarity">
    <text evidence="1">Belongs to the zygin family.</text>
</comment>
<protein>
    <submittedName>
        <fullName evidence="4">Fasciculation and elongation protein zeta-2</fullName>
    </submittedName>
</protein>